<accession>A0A8J6XCF1</accession>
<dbReference type="Proteomes" id="UP000629098">
    <property type="component" value="Unassembled WGS sequence"/>
</dbReference>
<sequence length="61" mass="6649">MTRARLLLIIAALVIIALSWWGVVAAQTGLVLRNLEREGVPMVYVAPRDTQMLAATFPLAS</sequence>
<reference evidence="1" key="1">
    <citation type="submission" date="2020-09" db="EMBL/GenBank/DDBJ databases">
        <title>Iningainema tapete sp. nov. (Scytonemataceae, Cyanobacteria) from greenhouses in central Florida (USA) produces two types of nodularin with biosynthetic potential for microcystin-LR and anabaenopeptins.</title>
        <authorList>
            <person name="Berthold D.E."/>
            <person name="Lefler F.W."/>
            <person name="Huang I.-S."/>
            <person name="Abdulla H."/>
            <person name="Zimba P.V."/>
            <person name="Laughinghouse H.D. IV."/>
        </authorList>
    </citation>
    <scope>NUCLEOTIDE SEQUENCE</scope>
    <source>
        <strain evidence="1">BLCCT55</strain>
    </source>
</reference>
<name>A0A8J6XCF1_9CYAN</name>
<evidence type="ECO:0000313" key="1">
    <source>
        <dbReference type="EMBL" id="MBD2772404.1"/>
    </source>
</evidence>
<dbReference type="AlphaFoldDB" id="A0A8J6XCF1"/>
<comment type="caution">
    <text evidence="1">The sequence shown here is derived from an EMBL/GenBank/DDBJ whole genome shotgun (WGS) entry which is preliminary data.</text>
</comment>
<dbReference type="EMBL" id="JACXAE010000039">
    <property type="protein sequence ID" value="MBD2772404.1"/>
    <property type="molecule type" value="Genomic_DNA"/>
</dbReference>
<gene>
    <name evidence="1" type="ORF">ICL16_10025</name>
</gene>
<evidence type="ECO:0000313" key="2">
    <source>
        <dbReference type="Proteomes" id="UP000629098"/>
    </source>
</evidence>
<protein>
    <submittedName>
        <fullName evidence="1">Uncharacterized protein</fullName>
    </submittedName>
</protein>
<keyword evidence="2" id="KW-1185">Reference proteome</keyword>
<dbReference type="RefSeq" id="WP_190826903.1">
    <property type="nucleotide sequence ID" value="NZ_CAWPPI010000039.1"/>
</dbReference>
<organism evidence="1 2">
    <name type="scientific">Iningainema tapete BLCC-T55</name>
    <dbReference type="NCBI Taxonomy" id="2748662"/>
    <lineage>
        <taxon>Bacteria</taxon>
        <taxon>Bacillati</taxon>
        <taxon>Cyanobacteriota</taxon>
        <taxon>Cyanophyceae</taxon>
        <taxon>Nostocales</taxon>
        <taxon>Scytonemataceae</taxon>
        <taxon>Iningainema tapete</taxon>
    </lineage>
</organism>
<proteinExistence type="predicted"/>